<accession>A0AAW2Z8X4</accession>
<dbReference type="PANTHER" id="PTHR11972">
    <property type="entry name" value="NADPH OXIDASE"/>
    <property type="match status" value="1"/>
</dbReference>
<keyword evidence="6" id="KW-1185">Reference proteome</keyword>
<dbReference type="GO" id="GO:0016491">
    <property type="term" value="F:oxidoreductase activity"/>
    <property type="evidence" value="ECO:0007669"/>
    <property type="project" value="UniProtKB-KW"/>
</dbReference>
<dbReference type="EMBL" id="JAOPGA020000115">
    <property type="protein sequence ID" value="KAL0476911.1"/>
    <property type="molecule type" value="Genomic_DNA"/>
</dbReference>
<dbReference type="Gene3D" id="2.40.30.10">
    <property type="entry name" value="Translation factors"/>
    <property type="match status" value="1"/>
</dbReference>
<feature type="transmembrane region" description="Helical" evidence="2">
    <location>
        <begin position="16"/>
        <end position="37"/>
    </location>
</feature>
<dbReference type="EMBL" id="JAOPGA020001156">
    <property type="protein sequence ID" value="KAL0485683.1"/>
    <property type="molecule type" value="Genomic_DNA"/>
</dbReference>
<evidence type="ECO:0000256" key="1">
    <source>
        <dbReference type="ARBA" id="ARBA00023002"/>
    </source>
</evidence>
<dbReference type="Pfam" id="PF08030">
    <property type="entry name" value="NAD_binding_6"/>
    <property type="match status" value="1"/>
</dbReference>
<dbReference type="SUPFAM" id="SSF52343">
    <property type="entry name" value="Ferredoxin reductase-like, C-terminal NADP-linked domain"/>
    <property type="match status" value="1"/>
</dbReference>
<sequence>MGAIAMVVIHAIWSKTLQYISISLALYTVDLLMRLILGYIMDAKLISVEYIKNCNIVKLVINKRGFKYKAGQWVYLTISTLGWTDAQPYTIASYSEDPESQNTVTIFVKNMAGPKEVVGGRWSERLAMWAQKIENKQASINDAIVRMEGPYGEVGHDYAEYDTIVLVAGGVGITAMYSLFKSIVEGHRCSEPCCSMKKVYLVWVKKSNSMWNMLPELLKYENIENKTYMEDKRHCEIQLYVTEDVYGSDFAAVNGSQVFQGRPNFKQLLSDIATERNNRVNDNSRYISVCACGPDAMVNQVQSACWWGNSKTTRFHFHK</sequence>
<keyword evidence="2" id="KW-0472">Membrane</keyword>
<evidence type="ECO:0000313" key="6">
    <source>
        <dbReference type="Proteomes" id="UP001431209"/>
    </source>
</evidence>
<dbReference type="GO" id="GO:0005886">
    <property type="term" value="C:plasma membrane"/>
    <property type="evidence" value="ECO:0007669"/>
    <property type="project" value="TreeGrafter"/>
</dbReference>
<dbReference type="Pfam" id="PF08022">
    <property type="entry name" value="FAD_binding_8"/>
    <property type="match status" value="1"/>
</dbReference>
<organism evidence="5 6">
    <name type="scientific">Acrasis kona</name>
    <dbReference type="NCBI Taxonomy" id="1008807"/>
    <lineage>
        <taxon>Eukaryota</taxon>
        <taxon>Discoba</taxon>
        <taxon>Heterolobosea</taxon>
        <taxon>Tetramitia</taxon>
        <taxon>Eutetramitia</taxon>
        <taxon>Acrasidae</taxon>
        <taxon>Acrasis</taxon>
    </lineage>
</organism>
<keyword evidence="1" id="KW-0560">Oxidoreductase</keyword>
<dbReference type="PANTHER" id="PTHR11972:SF193">
    <property type="entry name" value="FAD-BINDING FR-TYPE DOMAIN-CONTAINING PROTEIN"/>
    <property type="match status" value="1"/>
</dbReference>
<dbReference type="CDD" id="cd06186">
    <property type="entry name" value="NOX_Duox_like_FAD_NADP"/>
    <property type="match status" value="1"/>
</dbReference>
<evidence type="ECO:0000313" key="4">
    <source>
        <dbReference type="EMBL" id="KAL0476911.1"/>
    </source>
</evidence>
<proteinExistence type="predicted"/>
<feature type="domain" description="FAD-binding FR-type" evidence="3">
    <location>
        <begin position="38"/>
        <end position="157"/>
    </location>
</feature>
<dbReference type="PROSITE" id="PS51384">
    <property type="entry name" value="FAD_FR"/>
    <property type="match status" value="1"/>
</dbReference>
<evidence type="ECO:0000259" key="3">
    <source>
        <dbReference type="PROSITE" id="PS51384"/>
    </source>
</evidence>
<protein>
    <recommendedName>
        <fullName evidence="3">FAD-binding FR-type domain-containing protein</fullName>
    </recommendedName>
</protein>
<dbReference type="PRINTS" id="PR00406">
    <property type="entry name" value="CYTB5RDTASE"/>
</dbReference>
<keyword evidence="2" id="KW-1133">Transmembrane helix</keyword>
<dbReference type="InterPro" id="IPR017927">
    <property type="entry name" value="FAD-bd_FR_type"/>
</dbReference>
<dbReference type="Gene3D" id="3.40.50.80">
    <property type="entry name" value="Nucleotide-binding domain of ferredoxin-NADP reductase (FNR) module"/>
    <property type="match status" value="1"/>
</dbReference>
<comment type="caution">
    <text evidence="5">The sequence shown here is derived from an EMBL/GenBank/DDBJ whole genome shotgun (WGS) entry which is preliminary data.</text>
</comment>
<evidence type="ECO:0000256" key="2">
    <source>
        <dbReference type="SAM" id="Phobius"/>
    </source>
</evidence>
<dbReference type="InterPro" id="IPR013112">
    <property type="entry name" value="FAD-bd_8"/>
</dbReference>
<dbReference type="InterPro" id="IPR013121">
    <property type="entry name" value="Fe_red_NAD-bd_6"/>
</dbReference>
<keyword evidence="2" id="KW-0812">Transmembrane</keyword>
<feature type="non-terminal residue" evidence="5">
    <location>
        <position position="319"/>
    </location>
</feature>
<dbReference type="InterPro" id="IPR039261">
    <property type="entry name" value="FNR_nucleotide-bd"/>
</dbReference>
<dbReference type="SUPFAM" id="SSF63380">
    <property type="entry name" value="Riboflavin synthase domain-like"/>
    <property type="match status" value="1"/>
</dbReference>
<dbReference type="InterPro" id="IPR017938">
    <property type="entry name" value="Riboflavin_synthase-like_b-brl"/>
</dbReference>
<dbReference type="AlphaFoldDB" id="A0AAW2Z8X4"/>
<dbReference type="InterPro" id="IPR050369">
    <property type="entry name" value="RBOH/FRE"/>
</dbReference>
<dbReference type="Proteomes" id="UP001431209">
    <property type="component" value="Unassembled WGS sequence"/>
</dbReference>
<name>A0AAW2Z8X4_9EUKA</name>
<gene>
    <name evidence="5" type="ORF">AKO1_003343</name>
    <name evidence="4" type="ORF">AKO1_006570</name>
</gene>
<evidence type="ECO:0000313" key="5">
    <source>
        <dbReference type="EMBL" id="KAL0485683.1"/>
    </source>
</evidence>
<reference evidence="5 6" key="1">
    <citation type="submission" date="2024-03" db="EMBL/GenBank/DDBJ databases">
        <title>The Acrasis kona genome and developmental transcriptomes reveal deep origins of eukaryotic multicellular pathways.</title>
        <authorList>
            <person name="Sheikh S."/>
            <person name="Fu C.-J."/>
            <person name="Brown M.W."/>
            <person name="Baldauf S.L."/>
        </authorList>
    </citation>
    <scope>NUCLEOTIDE SEQUENCE [LARGE SCALE GENOMIC DNA]</scope>
    <source>
        <strain evidence="5 6">ATCC MYA-3509</strain>
    </source>
</reference>